<dbReference type="InterPro" id="IPR047647">
    <property type="entry name" value="ISAs1_transpos"/>
</dbReference>
<dbReference type="EMBL" id="AUXT01000197">
    <property type="protein sequence ID" value="KZN44207.1"/>
    <property type="molecule type" value="Genomic_DNA"/>
</dbReference>
<dbReference type="PATRIC" id="fig|1365253.3.peg.4269"/>
<dbReference type="InterPro" id="IPR002559">
    <property type="entry name" value="Transposase_11"/>
</dbReference>
<dbReference type="PANTHER" id="PTHR30298:SF0">
    <property type="entry name" value="PROTEIN YBFL-RELATED"/>
    <property type="match status" value="1"/>
</dbReference>
<dbReference type="GO" id="GO:0006313">
    <property type="term" value="P:DNA transposition"/>
    <property type="evidence" value="ECO:0007669"/>
    <property type="project" value="InterPro"/>
</dbReference>
<feature type="domain" description="Transposase IS4-like" evidence="1">
    <location>
        <begin position="27"/>
        <end position="137"/>
    </location>
</feature>
<dbReference type="Proteomes" id="UP000076587">
    <property type="component" value="Unassembled WGS sequence"/>
</dbReference>
<gene>
    <name evidence="2" type="ORF">N482_17585</name>
</gene>
<dbReference type="GO" id="GO:0003677">
    <property type="term" value="F:DNA binding"/>
    <property type="evidence" value="ECO:0007669"/>
    <property type="project" value="InterPro"/>
</dbReference>
<dbReference type="AlphaFoldDB" id="A0A166ZDR5"/>
<reference evidence="2 3" key="1">
    <citation type="submission" date="2013-07" db="EMBL/GenBank/DDBJ databases">
        <title>Comparative Genomic and Metabolomic Analysis of Twelve Strains of Pseudoalteromonas luteoviolacea.</title>
        <authorList>
            <person name="Vynne N.G."/>
            <person name="Mansson M."/>
            <person name="Gram L."/>
        </authorList>
    </citation>
    <scope>NUCLEOTIDE SEQUENCE [LARGE SCALE GENOMIC DNA]</scope>
    <source>
        <strain evidence="2 3">NCIMB 1942</strain>
    </source>
</reference>
<proteinExistence type="predicted"/>
<dbReference type="InterPro" id="IPR051698">
    <property type="entry name" value="Transposase_11-like"/>
</dbReference>
<comment type="caution">
    <text evidence="2">The sequence shown here is derived from an EMBL/GenBank/DDBJ whole genome shotgun (WGS) entry which is preliminary data.</text>
</comment>
<evidence type="ECO:0000313" key="3">
    <source>
        <dbReference type="Proteomes" id="UP000076587"/>
    </source>
</evidence>
<name>A0A166ZDR5_9GAMM</name>
<accession>A0A166ZDR5</accession>
<evidence type="ECO:0000313" key="2">
    <source>
        <dbReference type="EMBL" id="KZN44207.1"/>
    </source>
</evidence>
<dbReference type="Pfam" id="PF01609">
    <property type="entry name" value="DDE_Tnp_1"/>
    <property type="match status" value="1"/>
</dbReference>
<evidence type="ECO:0000259" key="1">
    <source>
        <dbReference type="Pfam" id="PF01609"/>
    </source>
</evidence>
<organism evidence="2 3">
    <name type="scientific">Pseudoalteromonas luteoviolacea NCIMB 1942</name>
    <dbReference type="NCBI Taxonomy" id="1365253"/>
    <lineage>
        <taxon>Bacteria</taxon>
        <taxon>Pseudomonadati</taxon>
        <taxon>Pseudomonadota</taxon>
        <taxon>Gammaproteobacteria</taxon>
        <taxon>Alteromonadales</taxon>
        <taxon>Pseudoalteromonadaceae</taxon>
        <taxon>Pseudoalteromonas</taxon>
    </lineage>
</organism>
<sequence length="191" mass="21477">MGRIDITQFQDSFSSWMKTCCKLAHGEVIALDGKRLKGSFTQVDRRDALFMVSAFAYENGVVLGQVPVAKKYNEINALPELLGLLEIKGCLVTIDAMECQKSIAKEVIDKEADYLLAVKANQKALLKQIESALLPKLTEQARNGVLFNEADYQKSREEFRCYAVSHDLTLLCEIRHWEGVKTIGVIASYRK</sequence>
<dbReference type="NCBIfam" id="NF033564">
    <property type="entry name" value="transpos_ISAs1"/>
    <property type="match status" value="1"/>
</dbReference>
<protein>
    <recommendedName>
        <fullName evidence="1">Transposase IS4-like domain-containing protein</fullName>
    </recommendedName>
</protein>
<dbReference type="PANTHER" id="PTHR30298">
    <property type="entry name" value="H REPEAT-ASSOCIATED PREDICTED TRANSPOSASE"/>
    <property type="match status" value="1"/>
</dbReference>
<dbReference type="GO" id="GO:0004803">
    <property type="term" value="F:transposase activity"/>
    <property type="evidence" value="ECO:0007669"/>
    <property type="project" value="InterPro"/>
</dbReference>